<dbReference type="PRINTS" id="PR00094">
    <property type="entry name" value="ADENYLTKNASE"/>
</dbReference>
<keyword evidence="5" id="KW-0963">Cytoplasm</keyword>
<dbReference type="CDD" id="cd01428">
    <property type="entry name" value="ADK"/>
    <property type="match status" value="1"/>
</dbReference>
<evidence type="ECO:0000256" key="4">
    <source>
        <dbReference type="ARBA" id="ARBA00022777"/>
    </source>
</evidence>
<gene>
    <name evidence="5" type="primary">adk</name>
    <name evidence="8" type="ORF">DWB68_02025</name>
</gene>
<dbReference type="SUPFAM" id="SSF52540">
    <property type="entry name" value="P-loop containing nucleoside triphosphate hydrolases"/>
    <property type="match status" value="1"/>
</dbReference>
<dbReference type="InterPro" id="IPR033690">
    <property type="entry name" value="Adenylat_kinase_CS"/>
</dbReference>
<feature type="binding site" evidence="5">
    <location>
        <position position="32"/>
    </location>
    <ligand>
        <name>AMP</name>
        <dbReference type="ChEBI" id="CHEBI:456215"/>
    </ligand>
</feature>
<keyword evidence="3 5" id="KW-0547">Nucleotide-binding</keyword>
<proteinExistence type="inferred from homology"/>
<dbReference type="GO" id="GO:0004017">
    <property type="term" value="F:AMP kinase activity"/>
    <property type="evidence" value="ECO:0007669"/>
    <property type="project" value="UniProtKB-UniRule"/>
</dbReference>
<dbReference type="GO" id="GO:0044209">
    <property type="term" value="P:AMP salvage"/>
    <property type="evidence" value="ECO:0007669"/>
    <property type="project" value="UniProtKB-UniRule"/>
</dbReference>
<dbReference type="InterPro" id="IPR000850">
    <property type="entry name" value="Adenylat/UMP-CMP_kin"/>
</dbReference>
<keyword evidence="9" id="KW-1185">Reference proteome</keyword>
<reference evidence="8 9" key="1">
    <citation type="submission" date="2018-07" db="EMBL/GenBank/DDBJ databases">
        <title>Arthrobacter sp. nov., isolated from raw cow's milk with high bacterial count.</title>
        <authorList>
            <person name="Hahne J."/>
            <person name="Isele D."/>
            <person name="Lipski A."/>
        </authorList>
    </citation>
    <scope>NUCLEOTIDE SEQUENCE [LARGE SCALE GENOMIC DNA]</scope>
    <source>
        <strain evidence="8 9">JZ R-35</strain>
    </source>
</reference>
<keyword evidence="4 5" id="KW-0418">Kinase</keyword>
<keyword evidence="5 7" id="KW-0067">ATP-binding</keyword>
<comment type="similarity">
    <text evidence="5 6">Belongs to the adenylate kinase family.</text>
</comment>
<dbReference type="GO" id="GO:0005737">
    <property type="term" value="C:cytoplasm"/>
    <property type="evidence" value="ECO:0007669"/>
    <property type="project" value="UniProtKB-SubCell"/>
</dbReference>
<evidence type="ECO:0000256" key="3">
    <source>
        <dbReference type="ARBA" id="ARBA00022741"/>
    </source>
</evidence>
<dbReference type="NCBIfam" id="NF011104">
    <property type="entry name" value="PRK14531.1"/>
    <property type="match status" value="1"/>
</dbReference>
<dbReference type="NCBIfam" id="NF011101">
    <property type="entry name" value="PRK14528.1"/>
    <property type="match status" value="1"/>
</dbReference>
<dbReference type="PANTHER" id="PTHR23359">
    <property type="entry name" value="NUCLEOTIDE KINASE"/>
    <property type="match status" value="1"/>
</dbReference>
<evidence type="ECO:0000256" key="7">
    <source>
        <dbReference type="RuleBase" id="RU003331"/>
    </source>
</evidence>
<dbReference type="NCBIfam" id="NF011100">
    <property type="entry name" value="PRK14527.1"/>
    <property type="match status" value="1"/>
</dbReference>
<evidence type="ECO:0000313" key="9">
    <source>
        <dbReference type="Proteomes" id="UP000265419"/>
    </source>
</evidence>
<comment type="function">
    <text evidence="5">Catalyzes the reversible transfer of the terminal phosphate group between ATP and AMP. Plays an important role in cellular energy homeostasis and in adenine nucleotide metabolism.</text>
</comment>
<feature type="binding site" evidence="5">
    <location>
        <begin position="11"/>
        <end position="16"/>
    </location>
    <ligand>
        <name>ATP</name>
        <dbReference type="ChEBI" id="CHEBI:30616"/>
    </ligand>
</feature>
<evidence type="ECO:0000256" key="1">
    <source>
        <dbReference type="ARBA" id="ARBA00022679"/>
    </source>
</evidence>
<feature type="binding site" evidence="5">
    <location>
        <begin position="58"/>
        <end position="60"/>
    </location>
    <ligand>
        <name>AMP</name>
        <dbReference type="ChEBI" id="CHEBI:456215"/>
    </ligand>
</feature>
<protein>
    <recommendedName>
        <fullName evidence="5 7">Adenylate kinase</fullName>
        <shortName evidence="5">AK</shortName>
        <ecNumber evidence="5 7">2.7.4.3</ecNumber>
    </recommendedName>
    <alternativeName>
        <fullName evidence="5">ATP-AMP transphosphorylase</fullName>
    </alternativeName>
    <alternativeName>
        <fullName evidence="5">ATP:AMP phosphotransferase</fullName>
    </alternativeName>
    <alternativeName>
        <fullName evidence="5">Adenylate monophosphate kinase</fullName>
    </alternativeName>
</protein>
<feature type="binding site" evidence="5">
    <location>
        <position position="128"/>
    </location>
    <ligand>
        <name>ATP</name>
        <dbReference type="ChEBI" id="CHEBI:30616"/>
    </ligand>
</feature>
<comment type="catalytic activity">
    <reaction evidence="5 7">
        <text>AMP + ATP = 2 ADP</text>
        <dbReference type="Rhea" id="RHEA:12973"/>
        <dbReference type="ChEBI" id="CHEBI:30616"/>
        <dbReference type="ChEBI" id="CHEBI:456215"/>
        <dbReference type="ChEBI" id="CHEBI:456216"/>
        <dbReference type="EC" id="2.7.4.3"/>
    </reaction>
</comment>
<dbReference type="EMBL" id="QQXK01000003">
    <property type="protein sequence ID" value="RII43406.1"/>
    <property type="molecule type" value="Genomic_DNA"/>
</dbReference>
<evidence type="ECO:0000256" key="6">
    <source>
        <dbReference type="RuleBase" id="RU003330"/>
    </source>
</evidence>
<evidence type="ECO:0000313" key="8">
    <source>
        <dbReference type="EMBL" id="RII43406.1"/>
    </source>
</evidence>
<feature type="region of interest" description="NMP" evidence="5">
    <location>
        <begin position="31"/>
        <end position="60"/>
    </location>
</feature>
<evidence type="ECO:0000256" key="5">
    <source>
        <dbReference type="HAMAP-Rule" id="MF_00235"/>
    </source>
</evidence>
<sequence length="190" mass="20655">MTRLLIVGPPGSGKGTQAARITDSLGVVAISTGDIFRANVKEMTPLGVEAKQYMDAGDYVPDSVTNAMVRDRLAQSDVAEGFLLDGYPRTVAQVAELDDILASNGQNLDAVVLLTADEDELVARLLKRAQIEGRADDTEDVIRHRLSVYREQTQDVVAAYRERGLVREVDGLGELEDVTSRILTALRQDA</sequence>
<dbReference type="Gene3D" id="3.40.50.300">
    <property type="entry name" value="P-loop containing nucleotide triphosphate hydrolases"/>
    <property type="match status" value="1"/>
</dbReference>
<comment type="caution">
    <text evidence="5">Lacks conserved residue(s) required for the propagation of feature annotation.</text>
</comment>
<comment type="domain">
    <text evidence="5">Consists of three domains, a large central CORE domain and two small peripheral domains, NMPbind and LID, which undergo movements during catalysis. The LID domain closes over the site of phosphoryl transfer upon ATP binding. Assembling and dissambling the active center during each catalytic cycle provides an effective means to prevent ATP hydrolysis.</text>
</comment>
<dbReference type="Proteomes" id="UP000265419">
    <property type="component" value="Unassembled WGS sequence"/>
</dbReference>
<accession>A0A399JLJ0</accession>
<keyword evidence="2 5" id="KW-0545">Nucleotide biosynthesis</keyword>
<dbReference type="UniPathway" id="UPA00588">
    <property type="reaction ID" value="UER00649"/>
</dbReference>
<dbReference type="InterPro" id="IPR027417">
    <property type="entry name" value="P-loop_NTPase"/>
</dbReference>
<dbReference type="NCBIfam" id="NF001381">
    <property type="entry name" value="PRK00279.1-3"/>
    <property type="match status" value="1"/>
</dbReference>
<dbReference type="EC" id="2.7.4.3" evidence="5 7"/>
<dbReference type="AlphaFoldDB" id="A0A399JLJ0"/>
<feature type="binding site" evidence="5">
    <location>
        <position position="173"/>
    </location>
    <ligand>
        <name>ATP</name>
        <dbReference type="ChEBI" id="CHEBI:30616"/>
    </ligand>
</feature>
<organism evidence="8 9">
    <name type="scientific">Galactobacter valiniphilus</name>
    <dbReference type="NCBI Taxonomy" id="2676122"/>
    <lineage>
        <taxon>Bacteria</taxon>
        <taxon>Bacillati</taxon>
        <taxon>Actinomycetota</taxon>
        <taxon>Actinomycetes</taxon>
        <taxon>Micrococcales</taxon>
        <taxon>Micrococcaceae</taxon>
        <taxon>Galactobacter</taxon>
    </lineage>
</organism>
<comment type="pathway">
    <text evidence="5">Purine metabolism; AMP biosynthesis via salvage pathway; AMP from ADP: step 1/1.</text>
</comment>
<dbReference type="RefSeq" id="WP_119423476.1">
    <property type="nucleotide sequence ID" value="NZ_JBHOFJ010000010.1"/>
</dbReference>
<feature type="binding site" evidence="5">
    <location>
        <position position="145"/>
    </location>
    <ligand>
        <name>AMP</name>
        <dbReference type="ChEBI" id="CHEBI:456215"/>
    </ligand>
</feature>
<comment type="caution">
    <text evidence="8">The sequence shown here is derived from an EMBL/GenBank/DDBJ whole genome shotgun (WGS) entry which is preliminary data.</text>
</comment>
<feature type="binding site" evidence="5">
    <location>
        <position position="93"/>
    </location>
    <ligand>
        <name>AMP</name>
        <dbReference type="ChEBI" id="CHEBI:456215"/>
    </ligand>
</feature>
<name>A0A399JLJ0_9MICC</name>
<dbReference type="PROSITE" id="PS00113">
    <property type="entry name" value="ADENYLATE_KINASE"/>
    <property type="match status" value="1"/>
</dbReference>
<dbReference type="Pfam" id="PF00406">
    <property type="entry name" value="ADK"/>
    <property type="match status" value="1"/>
</dbReference>
<feature type="binding site" evidence="5">
    <location>
        <position position="134"/>
    </location>
    <ligand>
        <name>AMP</name>
        <dbReference type="ChEBI" id="CHEBI:456215"/>
    </ligand>
</feature>
<dbReference type="NCBIfam" id="NF011105">
    <property type="entry name" value="PRK14532.1"/>
    <property type="match status" value="1"/>
</dbReference>
<keyword evidence="1 5" id="KW-0808">Transferase</keyword>
<comment type="subunit">
    <text evidence="5 7">Monomer.</text>
</comment>
<feature type="binding site" evidence="5">
    <location>
        <begin position="86"/>
        <end position="89"/>
    </location>
    <ligand>
        <name>AMP</name>
        <dbReference type="ChEBI" id="CHEBI:456215"/>
    </ligand>
</feature>
<comment type="subcellular location">
    <subcellularLocation>
        <location evidence="5 7">Cytoplasm</location>
    </subcellularLocation>
</comment>
<feature type="binding site" evidence="5">
    <location>
        <position position="37"/>
    </location>
    <ligand>
        <name>AMP</name>
        <dbReference type="ChEBI" id="CHEBI:456215"/>
    </ligand>
</feature>
<dbReference type="HAMAP" id="MF_00235">
    <property type="entry name" value="Adenylate_kinase_Adk"/>
    <property type="match status" value="1"/>
</dbReference>
<dbReference type="GO" id="GO:0005524">
    <property type="term" value="F:ATP binding"/>
    <property type="evidence" value="ECO:0007669"/>
    <property type="project" value="UniProtKB-UniRule"/>
</dbReference>
<evidence type="ECO:0000256" key="2">
    <source>
        <dbReference type="ARBA" id="ARBA00022727"/>
    </source>
</evidence>